<dbReference type="STRING" id="265726.KY46_01875"/>
<organism evidence="2 3">
    <name type="scientific">Photobacterium halotolerans</name>
    <dbReference type="NCBI Taxonomy" id="265726"/>
    <lineage>
        <taxon>Bacteria</taxon>
        <taxon>Pseudomonadati</taxon>
        <taxon>Pseudomonadota</taxon>
        <taxon>Gammaproteobacteria</taxon>
        <taxon>Vibrionales</taxon>
        <taxon>Vibrionaceae</taxon>
        <taxon>Photobacterium</taxon>
    </lineage>
</organism>
<protein>
    <submittedName>
        <fullName evidence="2">Competence protein CoiA</fullName>
    </submittedName>
</protein>
<dbReference type="OrthoDB" id="9134102at2"/>
<dbReference type="RefSeq" id="WP_046218910.1">
    <property type="nucleotide sequence ID" value="NZ_JWYV01000001.1"/>
</dbReference>
<feature type="domain" description="Competence protein CoiA-like N-terminal" evidence="1">
    <location>
        <begin position="30"/>
        <end position="58"/>
    </location>
</feature>
<proteinExistence type="predicted"/>
<name>A0A0F5VIE0_9GAMM</name>
<dbReference type="EMBL" id="JWYV01000001">
    <property type="protein sequence ID" value="KKD01587.1"/>
    <property type="molecule type" value="Genomic_DNA"/>
</dbReference>
<evidence type="ECO:0000313" key="3">
    <source>
        <dbReference type="Proteomes" id="UP000033633"/>
    </source>
</evidence>
<sequence>MKLNRIPFGLRVIDHSFVDVVDVPRGNQCGCICPSCNTPLIAKQGQENQWHFAHASRKVSGTSKDCDFSFFVSVRMMARQIFETGITIDLPDYKYSLSKWRSGLNFKEDFLITKATTIQLENCYKEASFGNCIVDILGEVKEFSLIIYFTHPNRALPSHLKNPRFQQSGILEIQLDHTHDLFSDRKDSTLRHIDLLKNFLQHDLHSKKWVHHPRKAKLEQQASERLEAKITQLQSKKRRQSSYKPQHNQAYKNDADPYLISAINSPVAPIPKRTAMFRCILCECKWEVVLPGKPTCPKCHTHLYAAEINQLNE</sequence>
<dbReference type="Pfam" id="PF25164">
    <property type="entry name" value="CoiA_N"/>
    <property type="match status" value="1"/>
</dbReference>
<accession>A0A0F5VIE0</accession>
<dbReference type="PATRIC" id="fig|265726.11.peg.405"/>
<evidence type="ECO:0000313" key="2">
    <source>
        <dbReference type="EMBL" id="KKD01587.1"/>
    </source>
</evidence>
<evidence type="ECO:0000259" key="1">
    <source>
        <dbReference type="Pfam" id="PF25164"/>
    </source>
</evidence>
<dbReference type="Proteomes" id="UP000033633">
    <property type="component" value="Unassembled WGS sequence"/>
</dbReference>
<gene>
    <name evidence="2" type="ORF">KY46_01875</name>
</gene>
<reference evidence="2 3" key="1">
    <citation type="submission" date="2014-12" db="EMBL/GenBank/DDBJ databases">
        <title>Mercury Reductase activity and rhizosphere competence traits in the genome of root associated Photobacterium halotolerans MELD1.</title>
        <authorList>
            <person name="Mathew D.C."/>
            <person name="Huang C.-C."/>
        </authorList>
    </citation>
    <scope>NUCLEOTIDE SEQUENCE [LARGE SCALE GENOMIC DNA]</scope>
    <source>
        <strain evidence="2 3">MELD1</strain>
    </source>
</reference>
<keyword evidence="3" id="KW-1185">Reference proteome</keyword>
<dbReference type="AlphaFoldDB" id="A0A0F5VIE0"/>
<comment type="caution">
    <text evidence="2">The sequence shown here is derived from an EMBL/GenBank/DDBJ whole genome shotgun (WGS) entry which is preliminary data.</text>
</comment>
<dbReference type="InterPro" id="IPR057253">
    <property type="entry name" value="CoiA-like_N"/>
</dbReference>